<keyword evidence="2" id="KW-0479">Metal-binding</keyword>
<dbReference type="RefSeq" id="WP_111469634.1">
    <property type="nucleotide sequence ID" value="NZ_QLIX01000005.1"/>
</dbReference>
<evidence type="ECO:0000256" key="3">
    <source>
        <dbReference type="ARBA" id="ARBA00023004"/>
    </source>
</evidence>
<organism evidence="6 7">
    <name type="scientific">Roseicella frigidaeris</name>
    <dbReference type="NCBI Taxonomy" id="2230885"/>
    <lineage>
        <taxon>Bacteria</taxon>
        <taxon>Pseudomonadati</taxon>
        <taxon>Pseudomonadota</taxon>
        <taxon>Alphaproteobacteria</taxon>
        <taxon>Acetobacterales</taxon>
        <taxon>Roseomonadaceae</taxon>
        <taxon>Roseicella</taxon>
    </lineage>
</organism>
<dbReference type="OrthoDB" id="9800776at2"/>
<dbReference type="InterPro" id="IPR017941">
    <property type="entry name" value="Rieske_2Fe-2S"/>
</dbReference>
<gene>
    <name evidence="6" type="ORF">DOO78_10160</name>
</gene>
<dbReference type="GO" id="GO:0051537">
    <property type="term" value="F:2 iron, 2 sulfur cluster binding"/>
    <property type="evidence" value="ECO:0007669"/>
    <property type="project" value="UniProtKB-KW"/>
</dbReference>
<dbReference type="InterPro" id="IPR036922">
    <property type="entry name" value="Rieske_2Fe-2S_sf"/>
</dbReference>
<dbReference type="PANTHER" id="PTHR40261">
    <property type="match status" value="1"/>
</dbReference>
<dbReference type="Proteomes" id="UP000249065">
    <property type="component" value="Unassembled WGS sequence"/>
</dbReference>
<protein>
    <submittedName>
        <fullName evidence="6">Rieske (2Fe-2S) protein</fullName>
    </submittedName>
</protein>
<dbReference type="Gene3D" id="2.102.10.10">
    <property type="entry name" value="Rieske [2Fe-2S] iron-sulphur domain"/>
    <property type="match status" value="1"/>
</dbReference>
<evidence type="ECO:0000313" key="7">
    <source>
        <dbReference type="Proteomes" id="UP000249065"/>
    </source>
</evidence>
<evidence type="ECO:0000256" key="2">
    <source>
        <dbReference type="ARBA" id="ARBA00022723"/>
    </source>
</evidence>
<dbReference type="PROSITE" id="PS51296">
    <property type="entry name" value="RIESKE"/>
    <property type="match status" value="1"/>
</dbReference>
<dbReference type="EMBL" id="QLIX01000005">
    <property type="protein sequence ID" value="RAI59377.1"/>
    <property type="molecule type" value="Genomic_DNA"/>
</dbReference>
<proteinExistence type="predicted"/>
<evidence type="ECO:0000256" key="1">
    <source>
        <dbReference type="ARBA" id="ARBA00022714"/>
    </source>
</evidence>
<evidence type="ECO:0000259" key="5">
    <source>
        <dbReference type="PROSITE" id="PS51296"/>
    </source>
</evidence>
<keyword evidence="4" id="KW-0411">Iron-sulfur</keyword>
<dbReference type="PANTHER" id="PTHR40261:SF1">
    <property type="entry name" value="RIESKE DOMAIN-CONTAINING PROTEIN"/>
    <property type="match status" value="1"/>
</dbReference>
<evidence type="ECO:0000256" key="4">
    <source>
        <dbReference type="ARBA" id="ARBA00023014"/>
    </source>
</evidence>
<reference evidence="7" key="1">
    <citation type="submission" date="2018-06" db="EMBL/GenBank/DDBJ databases">
        <authorList>
            <person name="Khan S.A."/>
        </authorList>
    </citation>
    <scope>NUCLEOTIDE SEQUENCE [LARGE SCALE GENOMIC DNA]</scope>
    <source>
        <strain evidence="7">DB-1506</strain>
    </source>
</reference>
<feature type="domain" description="Rieske" evidence="5">
    <location>
        <begin position="8"/>
        <end position="112"/>
    </location>
</feature>
<sequence length="118" mass="12498">MTPPEEERLLCRVEDIPEGGAKGFPAPPGGFVGLFAVRKDGHVRVYVNACPHVGLPLEPLPDRFLDPRKQVILCAVHGARFRIEDGLCLSGPCIGEALEAVPVRIVAGQVLVPAAAGL</sequence>
<comment type="caution">
    <text evidence="6">The sequence shown here is derived from an EMBL/GenBank/DDBJ whole genome shotgun (WGS) entry which is preliminary data.</text>
</comment>
<dbReference type="SUPFAM" id="SSF50022">
    <property type="entry name" value="ISP domain"/>
    <property type="match status" value="1"/>
</dbReference>
<dbReference type="Pfam" id="PF00355">
    <property type="entry name" value="Rieske"/>
    <property type="match status" value="1"/>
</dbReference>
<evidence type="ECO:0000313" key="6">
    <source>
        <dbReference type="EMBL" id="RAI59377.1"/>
    </source>
</evidence>
<dbReference type="CDD" id="cd03467">
    <property type="entry name" value="Rieske"/>
    <property type="match status" value="1"/>
</dbReference>
<keyword evidence="1" id="KW-0001">2Fe-2S</keyword>
<accession>A0A327MA51</accession>
<dbReference type="AlphaFoldDB" id="A0A327MA51"/>
<name>A0A327MA51_9PROT</name>
<keyword evidence="7" id="KW-1185">Reference proteome</keyword>
<dbReference type="GO" id="GO:0046872">
    <property type="term" value="F:metal ion binding"/>
    <property type="evidence" value="ECO:0007669"/>
    <property type="project" value="UniProtKB-KW"/>
</dbReference>
<keyword evidence="3" id="KW-0408">Iron</keyword>